<feature type="transmembrane region" description="Helical" evidence="8">
    <location>
        <begin position="194"/>
        <end position="212"/>
    </location>
</feature>
<organism evidence="10 11">
    <name type="scientific">Saccharothrix australiensis</name>
    <dbReference type="NCBI Taxonomy" id="2072"/>
    <lineage>
        <taxon>Bacteria</taxon>
        <taxon>Bacillati</taxon>
        <taxon>Actinomycetota</taxon>
        <taxon>Actinomycetes</taxon>
        <taxon>Pseudonocardiales</taxon>
        <taxon>Pseudonocardiaceae</taxon>
        <taxon>Saccharothrix</taxon>
    </lineage>
</organism>
<evidence type="ECO:0000256" key="5">
    <source>
        <dbReference type="ARBA" id="ARBA00023065"/>
    </source>
</evidence>
<evidence type="ECO:0000256" key="1">
    <source>
        <dbReference type="ARBA" id="ARBA00004141"/>
    </source>
</evidence>
<evidence type="ECO:0000313" key="10">
    <source>
        <dbReference type="EMBL" id="RKT54249.1"/>
    </source>
</evidence>
<dbReference type="Gene3D" id="1.20.1530.20">
    <property type="match status" value="1"/>
</dbReference>
<dbReference type="EMBL" id="RBXO01000001">
    <property type="protein sequence ID" value="RKT54249.1"/>
    <property type="molecule type" value="Genomic_DNA"/>
</dbReference>
<keyword evidence="5" id="KW-0406">Ion transport</keyword>
<dbReference type="OrthoDB" id="9793589at2"/>
<accession>A0A495VYC4</accession>
<sequence length="428" mass="43922">MTEHQAVLLLVDLALIVALAGAAGAVARRLGQPAVLGEIAVGVLLGPTLFDGAVPDALFPPDVRPLLSAVGNLGVLLFMFVVGYEFDRSRLRGSGRPATAAALGSAVVPFALGVLLALWLVGRHQTVHRVGFALFLGLALAVTAFPVLARIIADRGMGSSRIGAIALSAAAVCDVAAWSALALVQAVVGRDGVPHWQVLLAVPYVVLMFVVVRPLLAKALVPSAPLTPGRFGVVLVGLLASAAATQLIGLHFLFGAFLFGLVMPRPPDAAGREDLLHRTQVGTALCLPVYFVVAGLNVDLSGLRWGGALDLALIVVTAVVGKMAGTFLGARSQGMPGHDAAVLAALMNTRGLTELIVLGVGLQIGLLDDRLYSLLVVMAVVTTAMSGPLLSWLTARGRRGAGVADPHRAGAGPGGSDPAERCRADRAG</sequence>
<comment type="caution">
    <text evidence="10">The sequence shown here is derived from an EMBL/GenBank/DDBJ whole genome shotgun (WGS) entry which is preliminary data.</text>
</comment>
<dbReference type="GO" id="GO:1902600">
    <property type="term" value="P:proton transmembrane transport"/>
    <property type="evidence" value="ECO:0007669"/>
    <property type="project" value="InterPro"/>
</dbReference>
<evidence type="ECO:0000259" key="9">
    <source>
        <dbReference type="Pfam" id="PF00999"/>
    </source>
</evidence>
<feature type="compositionally biased region" description="Basic and acidic residues" evidence="7">
    <location>
        <begin position="418"/>
        <end position="428"/>
    </location>
</feature>
<reference evidence="10 11" key="1">
    <citation type="submission" date="2018-10" db="EMBL/GenBank/DDBJ databases">
        <title>Sequencing the genomes of 1000 actinobacteria strains.</title>
        <authorList>
            <person name="Klenk H.-P."/>
        </authorList>
    </citation>
    <scope>NUCLEOTIDE SEQUENCE [LARGE SCALE GENOMIC DNA]</scope>
    <source>
        <strain evidence="10 11">DSM 43800</strain>
    </source>
</reference>
<evidence type="ECO:0000256" key="4">
    <source>
        <dbReference type="ARBA" id="ARBA00022989"/>
    </source>
</evidence>
<evidence type="ECO:0000256" key="2">
    <source>
        <dbReference type="ARBA" id="ARBA00022448"/>
    </source>
</evidence>
<dbReference type="PANTHER" id="PTHR32468">
    <property type="entry name" value="CATION/H + ANTIPORTER"/>
    <property type="match status" value="1"/>
</dbReference>
<feature type="transmembrane region" description="Helical" evidence="8">
    <location>
        <begin position="311"/>
        <end position="330"/>
    </location>
</feature>
<dbReference type="InterPro" id="IPR050794">
    <property type="entry name" value="CPA2_transporter"/>
</dbReference>
<gene>
    <name evidence="10" type="ORF">C8E97_2865</name>
</gene>
<keyword evidence="2" id="KW-0813">Transport</keyword>
<dbReference type="GO" id="GO:0016020">
    <property type="term" value="C:membrane"/>
    <property type="evidence" value="ECO:0007669"/>
    <property type="project" value="UniProtKB-SubCell"/>
</dbReference>
<keyword evidence="4 8" id="KW-1133">Transmembrane helix</keyword>
<feature type="transmembrane region" description="Helical" evidence="8">
    <location>
        <begin position="233"/>
        <end position="259"/>
    </location>
</feature>
<feature type="transmembrane region" description="Helical" evidence="8">
    <location>
        <begin position="66"/>
        <end position="86"/>
    </location>
</feature>
<dbReference type="PANTHER" id="PTHR32468:SF0">
    <property type="entry name" value="K(+)_H(+) ANTIPORTER 1"/>
    <property type="match status" value="1"/>
</dbReference>
<protein>
    <submittedName>
        <fullName evidence="10">Kef-type K+ transport system membrane component KefB</fullName>
    </submittedName>
</protein>
<feature type="transmembrane region" description="Helical" evidence="8">
    <location>
        <begin position="34"/>
        <end position="54"/>
    </location>
</feature>
<feature type="transmembrane region" description="Helical" evidence="8">
    <location>
        <begin position="132"/>
        <end position="153"/>
    </location>
</feature>
<evidence type="ECO:0000256" key="7">
    <source>
        <dbReference type="SAM" id="MobiDB-lite"/>
    </source>
</evidence>
<feature type="transmembrane region" description="Helical" evidence="8">
    <location>
        <begin position="165"/>
        <end position="188"/>
    </location>
</feature>
<proteinExistence type="predicted"/>
<feature type="transmembrane region" description="Helical" evidence="8">
    <location>
        <begin position="371"/>
        <end position="393"/>
    </location>
</feature>
<keyword evidence="3 8" id="KW-0812">Transmembrane</keyword>
<keyword evidence="11" id="KW-1185">Reference proteome</keyword>
<evidence type="ECO:0000313" key="11">
    <source>
        <dbReference type="Proteomes" id="UP000282084"/>
    </source>
</evidence>
<comment type="subcellular location">
    <subcellularLocation>
        <location evidence="1">Membrane</location>
        <topology evidence="1">Multi-pass membrane protein</topology>
    </subcellularLocation>
</comment>
<dbReference type="InterPro" id="IPR038770">
    <property type="entry name" value="Na+/solute_symporter_sf"/>
</dbReference>
<dbReference type="RefSeq" id="WP_121005739.1">
    <property type="nucleotide sequence ID" value="NZ_RBXO01000001.1"/>
</dbReference>
<evidence type="ECO:0000256" key="6">
    <source>
        <dbReference type="ARBA" id="ARBA00023136"/>
    </source>
</evidence>
<evidence type="ECO:0000256" key="3">
    <source>
        <dbReference type="ARBA" id="ARBA00022692"/>
    </source>
</evidence>
<name>A0A495VYC4_9PSEU</name>
<dbReference type="AlphaFoldDB" id="A0A495VYC4"/>
<dbReference type="Proteomes" id="UP000282084">
    <property type="component" value="Unassembled WGS sequence"/>
</dbReference>
<keyword evidence="6 8" id="KW-0472">Membrane</keyword>
<dbReference type="InterPro" id="IPR006153">
    <property type="entry name" value="Cation/H_exchanger_TM"/>
</dbReference>
<feature type="transmembrane region" description="Helical" evidence="8">
    <location>
        <begin position="6"/>
        <end position="27"/>
    </location>
</feature>
<dbReference type="GO" id="GO:0015297">
    <property type="term" value="F:antiporter activity"/>
    <property type="evidence" value="ECO:0007669"/>
    <property type="project" value="InterPro"/>
</dbReference>
<feature type="domain" description="Cation/H+ exchanger transmembrane" evidence="9">
    <location>
        <begin position="17"/>
        <end position="394"/>
    </location>
</feature>
<feature type="region of interest" description="Disordered" evidence="7">
    <location>
        <begin position="403"/>
        <end position="428"/>
    </location>
</feature>
<dbReference type="Pfam" id="PF00999">
    <property type="entry name" value="Na_H_Exchanger"/>
    <property type="match status" value="1"/>
</dbReference>
<evidence type="ECO:0000256" key="8">
    <source>
        <dbReference type="SAM" id="Phobius"/>
    </source>
</evidence>
<feature type="transmembrane region" description="Helical" evidence="8">
    <location>
        <begin position="98"/>
        <end position="120"/>
    </location>
</feature>